<dbReference type="SUPFAM" id="SSF102405">
    <property type="entry name" value="MCP/YpsA-like"/>
    <property type="match status" value="1"/>
</dbReference>
<reference evidence="2 3" key="1">
    <citation type="submission" date="2023-01" db="EMBL/GenBank/DDBJ databases">
        <title>Exploring GABA producing Bacteroides strains toward improving mental health.</title>
        <authorList>
            <person name="Yousuf B."/>
            <person name="Bouhlel N.E."/>
            <person name="Mottawea W."/>
            <person name="Hammami R."/>
        </authorList>
    </citation>
    <scope>NUCLEOTIDE SEQUENCE [LARGE SCALE GENOMIC DNA]</scope>
    <source>
        <strain evidence="2 3">UO.H1054</strain>
    </source>
</reference>
<feature type="domain" description="YspA cpYpsA-related SLOG" evidence="1">
    <location>
        <begin position="26"/>
        <end position="95"/>
    </location>
</feature>
<gene>
    <name evidence="2" type="ORF">PQG98_04230</name>
</gene>
<evidence type="ECO:0000313" key="2">
    <source>
        <dbReference type="EMBL" id="MDC7135553.1"/>
    </source>
</evidence>
<dbReference type="Pfam" id="PF10686">
    <property type="entry name" value="YAcAr"/>
    <property type="match status" value="1"/>
</dbReference>
<keyword evidence="3" id="KW-1185">Reference proteome</keyword>
<dbReference type="InterPro" id="IPR019627">
    <property type="entry name" value="YAcAr"/>
</dbReference>
<name>A0ABT5H4N7_9BACE</name>
<dbReference type="EMBL" id="JAQPYS010000031">
    <property type="protein sequence ID" value="MDC7135553.1"/>
    <property type="molecule type" value="Genomic_DNA"/>
</dbReference>
<sequence length="153" mass="17802">MMEKNEQSIAEVMKDLYRKSYREAAKVIVAGGRDFTDYEFMRESLGNLLWMEDFCGDSDIKIISGMADGADTLAIRFADEFELTRILFPANWKQHHRMAGFLRNEDMMEVATHLVAFWDGKSKGTQHIIELAKKKCIPYRIFMYNQNNTVTNE</sequence>
<dbReference type="Gene3D" id="3.40.50.450">
    <property type="match status" value="1"/>
</dbReference>
<protein>
    <submittedName>
        <fullName evidence="2">DUF2493 domain-containing protein</fullName>
    </submittedName>
</protein>
<accession>A0ABT5H4N7</accession>
<dbReference type="Proteomes" id="UP001215398">
    <property type="component" value="Unassembled WGS sequence"/>
</dbReference>
<evidence type="ECO:0000313" key="3">
    <source>
        <dbReference type="Proteomes" id="UP001215398"/>
    </source>
</evidence>
<comment type="caution">
    <text evidence="2">The sequence shown here is derived from an EMBL/GenBank/DDBJ whole genome shotgun (WGS) entry which is preliminary data.</text>
</comment>
<proteinExistence type="predicted"/>
<evidence type="ECO:0000259" key="1">
    <source>
        <dbReference type="Pfam" id="PF10686"/>
    </source>
</evidence>
<dbReference type="RefSeq" id="WP_227216198.1">
    <property type="nucleotide sequence ID" value="NZ_JAQPYS010000031.1"/>
</dbReference>
<organism evidence="2 3">
    <name type="scientific">Bacteroides zhangwenhongii</name>
    <dbReference type="NCBI Taxonomy" id="2650157"/>
    <lineage>
        <taxon>Bacteria</taxon>
        <taxon>Pseudomonadati</taxon>
        <taxon>Bacteroidota</taxon>
        <taxon>Bacteroidia</taxon>
        <taxon>Bacteroidales</taxon>
        <taxon>Bacteroidaceae</taxon>
        <taxon>Bacteroides</taxon>
    </lineage>
</organism>